<keyword evidence="2" id="KW-1185">Reference proteome</keyword>
<organism evidence="1 2">
    <name type="scientific">Streptomyces turgidiscabies</name>
    <dbReference type="NCBI Taxonomy" id="85558"/>
    <lineage>
        <taxon>Bacteria</taxon>
        <taxon>Bacillati</taxon>
        <taxon>Actinomycetota</taxon>
        <taxon>Actinomycetes</taxon>
        <taxon>Kitasatosporales</taxon>
        <taxon>Streptomycetaceae</taxon>
        <taxon>Streptomyces</taxon>
    </lineage>
</organism>
<evidence type="ECO:0000313" key="2">
    <source>
        <dbReference type="Proteomes" id="UP001223072"/>
    </source>
</evidence>
<sequence>MASIGQFPARGLIEQWLKAGVIDRGVFAPTEEGFRKAGSSPRR</sequence>
<dbReference type="Proteomes" id="UP001223072">
    <property type="component" value="Unassembled WGS sequence"/>
</dbReference>
<gene>
    <name evidence="1" type="ORF">QFZ49_005925</name>
</gene>
<protein>
    <submittedName>
        <fullName evidence="1">Uncharacterized protein</fullName>
    </submittedName>
</protein>
<reference evidence="1 2" key="1">
    <citation type="submission" date="2023-07" db="EMBL/GenBank/DDBJ databases">
        <title>Comparative genomics of wheat-associated soil bacteria to identify genetic determinants of phenazine resistance.</title>
        <authorList>
            <person name="Mouncey N."/>
        </authorList>
    </citation>
    <scope>NUCLEOTIDE SEQUENCE [LARGE SCALE GENOMIC DNA]</scope>
    <source>
        <strain evidence="1 2">W2I16</strain>
    </source>
</reference>
<comment type="caution">
    <text evidence="1">The sequence shown here is derived from an EMBL/GenBank/DDBJ whole genome shotgun (WGS) entry which is preliminary data.</text>
</comment>
<proteinExistence type="predicted"/>
<accession>A0ABU0RW78</accession>
<dbReference type="RefSeq" id="WP_307629408.1">
    <property type="nucleotide sequence ID" value="NZ_JAUSZS010000007.1"/>
</dbReference>
<dbReference type="EMBL" id="JAUSZS010000007">
    <property type="protein sequence ID" value="MDQ0935953.1"/>
    <property type="molecule type" value="Genomic_DNA"/>
</dbReference>
<evidence type="ECO:0000313" key="1">
    <source>
        <dbReference type="EMBL" id="MDQ0935953.1"/>
    </source>
</evidence>
<name>A0ABU0RW78_9ACTN</name>